<proteinExistence type="inferred from homology"/>
<reference evidence="14" key="1">
    <citation type="submission" date="2023-08" db="EMBL/GenBank/DDBJ databases">
        <authorList>
            <person name="Audoor S."/>
            <person name="Bilcke G."/>
        </authorList>
    </citation>
    <scope>NUCLEOTIDE SEQUENCE</scope>
</reference>
<dbReference type="InterPro" id="IPR007229">
    <property type="entry name" value="Nic_PRibTrfase-Fam"/>
</dbReference>
<keyword evidence="7 10" id="KW-0808">Transferase</keyword>
<dbReference type="Pfam" id="PF17767">
    <property type="entry name" value="NAPRTase_N"/>
    <property type="match status" value="1"/>
</dbReference>
<comment type="similarity">
    <text evidence="2 10">Belongs to the NAPRTase family.</text>
</comment>
<dbReference type="Pfam" id="PF04095">
    <property type="entry name" value="NAPRTase"/>
    <property type="match status" value="1"/>
</dbReference>
<keyword evidence="5 10" id="KW-0436">Ligase</keyword>
<dbReference type="AlphaFoldDB" id="A0AAD2CRD6"/>
<dbReference type="PANTHER" id="PTHR11098">
    <property type="entry name" value="NICOTINATE PHOSPHORIBOSYLTRANSFERASE"/>
    <property type="match status" value="1"/>
</dbReference>
<comment type="pathway">
    <text evidence="1 10">Cofactor biosynthesis; NAD(+) biosynthesis; nicotinate D-ribonucleotide from nicotinate: step 1/1.</text>
</comment>
<evidence type="ECO:0000256" key="3">
    <source>
        <dbReference type="ARBA" id="ARBA00013236"/>
    </source>
</evidence>
<dbReference type="PIRSF" id="PIRSF000484">
    <property type="entry name" value="NAPRT"/>
    <property type="match status" value="1"/>
</dbReference>
<dbReference type="SUPFAM" id="SSF54675">
    <property type="entry name" value="Nicotinate/Quinolinate PRTase N-terminal domain-like"/>
    <property type="match status" value="1"/>
</dbReference>
<dbReference type="InterPro" id="IPR041619">
    <property type="entry name" value="NAPRTase_C"/>
</dbReference>
<evidence type="ECO:0000256" key="2">
    <source>
        <dbReference type="ARBA" id="ARBA00010897"/>
    </source>
</evidence>
<dbReference type="EC" id="6.3.4.21" evidence="3 10"/>
<name>A0AAD2CRD6_9STRA</name>
<evidence type="ECO:0000256" key="5">
    <source>
        <dbReference type="ARBA" id="ARBA00022598"/>
    </source>
</evidence>
<sequence>MSAPNTTPTNPLVTALLTDLYQITMTYAHWRIGKHEEPAVFELFFRKNPFQGAFTIFCGLDECLKYIQSFSFSDEDIEYLKSTPALCNCEDGYFEYLRTLSTTQTPTFQVRALKEGTIVFPKIPMVIIEAPLGLGQLLETTLLNLVNFPSLVATNAARMVLAAKPFPCIEFGLRRAQGPDGACTASKYAYAAGFSATSNVHAGKLFGIPISGTHAHAYVQAFSSLDDVQDLQLLNKKTQATEAFLPKVLGYRKDGTNDGELAAFVAYACAFPDTCLCLVDTYDTLQSGLPNFIATAKALDDFGYQPKGIRLDSGDLSALSLKCKSVFEEVEGSTSRQVFGNLTIVASNDINEETLYQLAERGHGITAFGIGTNLVTCQAQPALGCVYKLVEWKGEPRIKLSNDLPKITIPSRKNVYRLFGKEGTPLVDYMAMQDESPPKPGDRITCRHPFKSQKRLICTPTSVVTLHSVVFDNGAKAALAESSNLSETRSYVQTELDKFPDAIKRYEDPEEYPMMVSITLYKFLHDLWERNAPIKEVA</sequence>
<comment type="caution">
    <text evidence="14">The sequence shown here is derived from an EMBL/GenBank/DDBJ whole genome shotgun (WGS) entry which is preliminary data.</text>
</comment>
<feature type="domain" description="Nicotinate phosphoribosyltransferase N-terminal" evidence="12">
    <location>
        <begin position="16"/>
        <end position="147"/>
    </location>
</feature>
<dbReference type="Pfam" id="PF17956">
    <property type="entry name" value="NAPRTase_C"/>
    <property type="match status" value="1"/>
</dbReference>
<comment type="PTM">
    <text evidence="10">Transiently phosphorylated on a His residue during the reaction cycle. Phosphorylation strongly increases the affinity for substrates and increases the rate of nicotinate D-ribonucleotide production. Dephosphorylation regenerates the low-affinity form of the enzyme, leading to product release.</text>
</comment>
<comment type="function">
    <text evidence="8">Catalyzes the first step in the biosynthesis of NAD from nicotinic acid, the ATP-dependent synthesis of beta-nicotinate D-ribonucleotide from nicotinate and 5-phospho-D-ribose 1-phosphate. Helps prevent cellular oxidative stress via its role in NAD biosynthesis.</text>
</comment>
<evidence type="ECO:0000256" key="6">
    <source>
        <dbReference type="ARBA" id="ARBA00022642"/>
    </source>
</evidence>
<dbReference type="GO" id="GO:0005829">
    <property type="term" value="C:cytosol"/>
    <property type="evidence" value="ECO:0007669"/>
    <property type="project" value="TreeGrafter"/>
</dbReference>
<feature type="domain" description="Nicotinate/nicotinamide phosphoribosyltransferase" evidence="11">
    <location>
        <begin position="166"/>
        <end position="406"/>
    </location>
</feature>
<dbReference type="Gene3D" id="3.20.140.10">
    <property type="entry name" value="nicotinate phosphoribosyltransferase"/>
    <property type="match status" value="1"/>
</dbReference>
<dbReference type="PANTHER" id="PTHR11098:SF1">
    <property type="entry name" value="NICOTINATE PHOSPHORIBOSYLTRANSFERASE"/>
    <property type="match status" value="1"/>
</dbReference>
<accession>A0AAD2CRD6</accession>
<evidence type="ECO:0000256" key="9">
    <source>
        <dbReference type="ARBA" id="ARBA00048668"/>
    </source>
</evidence>
<dbReference type="CDD" id="cd01570">
    <property type="entry name" value="NAPRTase_A"/>
    <property type="match status" value="1"/>
</dbReference>
<keyword evidence="15" id="KW-1185">Reference proteome</keyword>
<comment type="catalytic activity">
    <reaction evidence="9 10">
        <text>5-phospho-alpha-D-ribose 1-diphosphate + nicotinate + ATP + H2O = nicotinate beta-D-ribonucleotide + ADP + phosphate + diphosphate</text>
        <dbReference type="Rhea" id="RHEA:36163"/>
        <dbReference type="ChEBI" id="CHEBI:15377"/>
        <dbReference type="ChEBI" id="CHEBI:30616"/>
        <dbReference type="ChEBI" id="CHEBI:32544"/>
        <dbReference type="ChEBI" id="CHEBI:33019"/>
        <dbReference type="ChEBI" id="CHEBI:43474"/>
        <dbReference type="ChEBI" id="CHEBI:57502"/>
        <dbReference type="ChEBI" id="CHEBI:58017"/>
        <dbReference type="ChEBI" id="CHEBI:456216"/>
        <dbReference type="EC" id="6.3.4.21"/>
    </reaction>
</comment>
<dbReference type="InterPro" id="IPR036068">
    <property type="entry name" value="Nicotinate_pribotase-like_C"/>
</dbReference>
<dbReference type="NCBIfam" id="TIGR01513">
    <property type="entry name" value="NAPRTase_put"/>
    <property type="match status" value="1"/>
</dbReference>
<evidence type="ECO:0000256" key="8">
    <source>
        <dbReference type="ARBA" id="ARBA00023426"/>
    </source>
</evidence>
<dbReference type="InterPro" id="IPR013785">
    <property type="entry name" value="Aldolase_TIM"/>
</dbReference>
<organism evidence="14 15">
    <name type="scientific">Cylindrotheca closterium</name>
    <dbReference type="NCBI Taxonomy" id="2856"/>
    <lineage>
        <taxon>Eukaryota</taxon>
        <taxon>Sar</taxon>
        <taxon>Stramenopiles</taxon>
        <taxon>Ochrophyta</taxon>
        <taxon>Bacillariophyta</taxon>
        <taxon>Bacillariophyceae</taxon>
        <taxon>Bacillariophycidae</taxon>
        <taxon>Bacillariales</taxon>
        <taxon>Bacillariaceae</taxon>
        <taxon>Cylindrotheca</taxon>
    </lineage>
</organism>
<dbReference type="GO" id="GO:0016740">
    <property type="term" value="F:transferase activity"/>
    <property type="evidence" value="ECO:0007669"/>
    <property type="project" value="UniProtKB-KW"/>
</dbReference>
<dbReference type="SUPFAM" id="SSF51690">
    <property type="entry name" value="Nicotinate/Quinolinate PRTase C-terminal domain-like"/>
    <property type="match status" value="1"/>
</dbReference>
<dbReference type="Gene3D" id="3.20.20.70">
    <property type="entry name" value="Aldolase class I"/>
    <property type="match status" value="1"/>
</dbReference>
<dbReference type="InterPro" id="IPR041525">
    <property type="entry name" value="N/Namide_PRibTrfase"/>
</dbReference>
<keyword evidence="4" id="KW-0597">Phosphoprotein</keyword>
<evidence type="ECO:0000256" key="1">
    <source>
        <dbReference type="ARBA" id="ARBA00004952"/>
    </source>
</evidence>
<protein>
    <recommendedName>
        <fullName evidence="3 10">Nicotinate phosphoribosyltransferase</fullName>
        <ecNumber evidence="3 10">6.3.4.21</ecNumber>
    </recommendedName>
</protein>
<dbReference type="GO" id="GO:0034355">
    <property type="term" value="P:NAD+ biosynthetic process via the salvage pathway"/>
    <property type="evidence" value="ECO:0007669"/>
    <property type="project" value="TreeGrafter"/>
</dbReference>
<dbReference type="GO" id="GO:0004516">
    <property type="term" value="F:nicotinate phosphoribosyltransferase activity"/>
    <property type="evidence" value="ECO:0007669"/>
    <property type="project" value="UniProtKB-UniRule"/>
</dbReference>
<dbReference type="InterPro" id="IPR006405">
    <property type="entry name" value="Nic_PRibTrfase_pncB"/>
</dbReference>
<evidence type="ECO:0000259" key="12">
    <source>
        <dbReference type="Pfam" id="PF17767"/>
    </source>
</evidence>
<feature type="domain" description="Nicotinate phosphoribosyltransferase C-terminal" evidence="13">
    <location>
        <begin position="412"/>
        <end position="523"/>
    </location>
</feature>
<evidence type="ECO:0000256" key="4">
    <source>
        <dbReference type="ARBA" id="ARBA00022553"/>
    </source>
</evidence>
<evidence type="ECO:0000259" key="13">
    <source>
        <dbReference type="Pfam" id="PF17956"/>
    </source>
</evidence>
<evidence type="ECO:0000256" key="10">
    <source>
        <dbReference type="RuleBase" id="RU365100"/>
    </source>
</evidence>
<keyword evidence="6 10" id="KW-0662">Pyridine nucleotide biosynthesis</keyword>
<dbReference type="EMBL" id="CAKOGP040001090">
    <property type="protein sequence ID" value="CAJ1941860.1"/>
    <property type="molecule type" value="Genomic_DNA"/>
</dbReference>
<evidence type="ECO:0000256" key="7">
    <source>
        <dbReference type="ARBA" id="ARBA00022679"/>
    </source>
</evidence>
<evidence type="ECO:0000313" key="14">
    <source>
        <dbReference type="EMBL" id="CAJ1941860.1"/>
    </source>
</evidence>
<gene>
    <name evidence="14" type="ORF">CYCCA115_LOCUS7688</name>
</gene>
<dbReference type="Proteomes" id="UP001295423">
    <property type="component" value="Unassembled WGS sequence"/>
</dbReference>
<evidence type="ECO:0000313" key="15">
    <source>
        <dbReference type="Proteomes" id="UP001295423"/>
    </source>
</evidence>
<evidence type="ECO:0000259" key="11">
    <source>
        <dbReference type="Pfam" id="PF04095"/>
    </source>
</evidence>
<dbReference type="InterPro" id="IPR040727">
    <property type="entry name" value="NAPRTase_N"/>
</dbReference>